<organism evidence="2 3">
    <name type="scientific">Phytophthora infestans</name>
    <name type="common">Potato late blight agent</name>
    <name type="synonym">Botrytis infestans</name>
    <dbReference type="NCBI Taxonomy" id="4787"/>
    <lineage>
        <taxon>Eukaryota</taxon>
        <taxon>Sar</taxon>
        <taxon>Stramenopiles</taxon>
        <taxon>Oomycota</taxon>
        <taxon>Peronosporomycetes</taxon>
        <taxon>Peronosporales</taxon>
        <taxon>Peronosporaceae</taxon>
        <taxon>Phytophthora</taxon>
    </lineage>
</organism>
<dbReference type="Proteomes" id="UP000602510">
    <property type="component" value="Unassembled WGS sequence"/>
</dbReference>
<sequence>MQQPICEQLPVESRPQLPPPIQEQQRLGYECELSDTIVFRTPVERKRRPGEQHRVLTAPPEDRLVVREPTRSAPVTAHDDHGAHQLVVRQRNENWMSEPEPERPRLQLMEQANLPEEVPNSYREALASDANDE</sequence>
<dbReference type="AlphaFoldDB" id="A0A833SX00"/>
<accession>A0A833SX00</accession>
<name>A0A833SX00_PHYIN</name>
<evidence type="ECO:0000313" key="3">
    <source>
        <dbReference type="Proteomes" id="UP000602510"/>
    </source>
</evidence>
<evidence type="ECO:0000256" key="1">
    <source>
        <dbReference type="SAM" id="MobiDB-lite"/>
    </source>
</evidence>
<comment type="caution">
    <text evidence="2">The sequence shown here is derived from an EMBL/GenBank/DDBJ whole genome shotgun (WGS) entry which is preliminary data.</text>
</comment>
<feature type="region of interest" description="Disordered" evidence="1">
    <location>
        <begin position="1"/>
        <end position="20"/>
    </location>
</feature>
<protein>
    <submittedName>
        <fullName evidence="2">Uncharacterized protein</fullName>
    </submittedName>
</protein>
<evidence type="ECO:0000313" key="2">
    <source>
        <dbReference type="EMBL" id="KAF4029996.1"/>
    </source>
</evidence>
<reference evidence="2" key="1">
    <citation type="submission" date="2020-04" db="EMBL/GenBank/DDBJ databases">
        <title>Hybrid Assembly of Korean Phytophthora infestans isolates.</title>
        <authorList>
            <person name="Prokchorchik M."/>
            <person name="Lee Y."/>
            <person name="Seo J."/>
            <person name="Cho J.-H."/>
            <person name="Park Y.-E."/>
            <person name="Jang D.-C."/>
            <person name="Im J.-S."/>
            <person name="Choi J.-G."/>
            <person name="Park H.-J."/>
            <person name="Lee G.-B."/>
            <person name="Lee Y.-G."/>
            <person name="Hong S.-Y."/>
            <person name="Cho K."/>
            <person name="Sohn K.H."/>
        </authorList>
    </citation>
    <scope>NUCLEOTIDE SEQUENCE</scope>
    <source>
        <strain evidence="2">KR_1_A1</strain>
    </source>
</reference>
<proteinExistence type="predicted"/>
<gene>
    <name evidence="2" type="ORF">GN244_ATG18261</name>
</gene>
<dbReference type="EMBL" id="WSZM01000726">
    <property type="protein sequence ID" value="KAF4029996.1"/>
    <property type="molecule type" value="Genomic_DNA"/>
</dbReference>
<keyword evidence="3" id="KW-1185">Reference proteome</keyword>